<evidence type="ECO:0000313" key="2">
    <source>
        <dbReference type="Proteomes" id="UP000005038"/>
    </source>
</evidence>
<accession>H5THX2</accession>
<proteinExistence type="predicted"/>
<sequence>MTAAAELAGLVDAPPLRTSVTRSTAFAVLTRRGIGSATRSGLLFFAVGSPIVFFTCL</sequence>
<dbReference type="AlphaFoldDB" id="H5THX2"/>
<evidence type="ECO:0000313" key="1">
    <source>
        <dbReference type="EMBL" id="GAB33080.1"/>
    </source>
</evidence>
<name>H5THX2_GORO1</name>
<keyword evidence="2" id="KW-1185">Reference proteome</keyword>
<protein>
    <submittedName>
        <fullName evidence="1">Uncharacterized protein</fullName>
    </submittedName>
</protein>
<gene>
    <name evidence="1" type="ORF">GOOTI_039_00060</name>
</gene>
<reference evidence="1" key="1">
    <citation type="submission" date="2012-02" db="EMBL/GenBank/DDBJ databases">
        <title>Whole genome shotgun sequence of Gordonia otitidis NBRC 100426.</title>
        <authorList>
            <person name="Yoshida I."/>
            <person name="Hosoyama A."/>
            <person name="Tsuchikane K."/>
            <person name="Katsumata H."/>
            <person name="Yamazaki S."/>
            <person name="Fujita N."/>
        </authorList>
    </citation>
    <scope>NUCLEOTIDE SEQUENCE [LARGE SCALE GENOMIC DNA]</scope>
    <source>
        <strain evidence="1">NBRC 100426</strain>
    </source>
</reference>
<comment type="caution">
    <text evidence="1">The sequence shown here is derived from an EMBL/GenBank/DDBJ whole genome shotgun (WGS) entry which is preliminary data.</text>
</comment>
<dbReference type="STRING" id="1108044.GOOTI_039_00060"/>
<organism evidence="1 2">
    <name type="scientific">Gordonia otitidis (strain DSM 44809 / CCUG 52243 / JCM 12355 / NBRC 100426 / IFM 10032)</name>
    <dbReference type="NCBI Taxonomy" id="1108044"/>
    <lineage>
        <taxon>Bacteria</taxon>
        <taxon>Bacillati</taxon>
        <taxon>Actinomycetota</taxon>
        <taxon>Actinomycetes</taxon>
        <taxon>Mycobacteriales</taxon>
        <taxon>Gordoniaceae</taxon>
        <taxon>Gordonia</taxon>
    </lineage>
</organism>
<dbReference type="RefSeq" id="WP_007237339.1">
    <property type="nucleotide sequence ID" value="NZ_BAFB01000039.1"/>
</dbReference>
<dbReference type="Proteomes" id="UP000005038">
    <property type="component" value="Unassembled WGS sequence"/>
</dbReference>
<dbReference type="EMBL" id="BAFB01000039">
    <property type="protein sequence ID" value="GAB33080.1"/>
    <property type="molecule type" value="Genomic_DNA"/>
</dbReference>